<dbReference type="EMBL" id="WIWS01000167">
    <property type="protein sequence ID" value="KAF3200683.1"/>
    <property type="molecule type" value="Genomic_DNA"/>
</dbReference>
<comment type="caution">
    <text evidence="1">The sequence shown here is derived from an EMBL/GenBank/DDBJ whole genome shotgun (WGS) entry which is preliminary data.</text>
</comment>
<name>A0A7C8U5X2_ORBOL</name>
<proteinExistence type="predicted"/>
<dbReference type="AlphaFoldDB" id="A0A7C8U5X2"/>
<accession>A0A7C8U5X2</accession>
<gene>
    <name evidence="1" type="ORF">TWF106_003179</name>
</gene>
<evidence type="ECO:0000313" key="1">
    <source>
        <dbReference type="EMBL" id="KAF3200683.1"/>
    </source>
</evidence>
<dbReference type="Proteomes" id="UP000472727">
    <property type="component" value="Unassembled WGS sequence"/>
</dbReference>
<evidence type="ECO:0000313" key="2">
    <source>
        <dbReference type="Proteomes" id="UP000472727"/>
    </source>
</evidence>
<reference evidence="1 2" key="1">
    <citation type="submission" date="2019-06" db="EMBL/GenBank/DDBJ databases">
        <authorList>
            <person name="Palmer J.M."/>
        </authorList>
    </citation>
    <scope>NUCLEOTIDE SEQUENCE [LARGE SCALE GENOMIC DNA]</scope>
    <source>
        <strain evidence="1 2">TWF106</strain>
    </source>
</reference>
<organism evidence="1 2">
    <name type="scientific">Orbilia oligospora</name>
    <name type="common">Nematode-trapping fungus</name>
    <name type="synonym">Arthrobotrys oligospora</name>
    <dbReference type="NCBI Taxonomy" id="2813651"/>
    <lineage>
        <taxon>Eukaryota</taxon>
        <taxon>Fungi</taxon>
        <taxon>Dikarya</taxon>
        <taxon>Ascomycota</taxon>
        <taxon>Pezizomycotina</taxon>
        <taxon>Orbiliomycetes</taxon>
        <taxon>Orbiliales</taxon>
        <taxon>Orbiliaceae</taxon>
        <taxon>Orbilia</taxon>
    </lineage>
</organism>
<protein>
    <submittedName>
        <fullName evidence="1">Uncharacterized protein</fullName>
    </submittedName>
</protein>
<sequence length="310" mass="33823">MLSFNQSSFPAAPYPDTTAAALFHLTPTCTTDGYQSQPLSINPLPLPMILQDDMTGLDFSNPSVQEYIINNDVLDSLAQEMALADNPSSSSSSSSSSASMATNLNLQNINTTAEMLINTPLIISQNPSQVSTAAATTIAGVQNGTSTLSGTRGNTGGVTGIGNSTLDVQVDQFSTMQEETTLSLGVMAHLENLEKQIAEMRRFVTAGFAKKDHVRGLDVERQRLHSRNYNFQNVTEINEPFQILLNSNGTFPSRCPVNGVELKSLNHEEMDSLLDEYDLPFSPALFLHEKQLMYLRFIGANRAVMHRVVD</sequence>